<name>A0A450UZ05_9GAMM</name>
<dbReference type="Pfam" id="PF13711">
    <property type="entry name" value="DUF4160"/>
    <property type="match status" value="1"/>
</dbReference>
<reference evidence="1" key="1">
    <citation type="submission" date="2019-02" db="EMBL/GenBank/DDBJ databases">
        <authorList>
            <person name="Gruber-Vodicka R. H."/>
            <person name="Seah K. B. B."/>
        </authorList>
    </citation>
    <scope>NUCLEOTIDE SEQUENCE</scope>
    <source>
        <strain evidence="1">BECK_M7</strain>
    </source>
</reference>
<dbReference type="InterPro" id="IPR025427">
    <property type="entry name" value="DUF4160"/>
</dbReference>
<evidence type="ECO:0008006" key="2">
    <source>
        <dbReference type="Google" id="ProtNLM"/>
    </source>
</evidence>
<evidence type="ECO:0000313" key="1">
    <source>
        <dbReference type="EMBL" id="VFJ97788.1"/>
    </source>
</evidence>
<accession>A0A450UZ05</accession>
<dbReference type="EMBL" id="CAADFF010000108">
    <property type="protein sequence ID" value="VFJ97788.1"/>
    <property type="molecule type" value="Genomic_DNA"/>
</dbReference>
<proteinExistence type="predicted"/>
<gene>
    <name evidence="1" type="ORF">BECKLFY1418B_GA0070995_11084</name>
</gene>
<protein>
    <recommendedName>
        <fullName evidence="2">DUF4160 domain-containing protein</fullName>
    </recommendedName>
</protein>
<dbReference type="AlphaFoldDB" id="A0A450UZ05"/>
<organism evidence="1">
    <name type="scientific">Candidatus Kentrum sp. LFY</name>
    <dbReference type="NCBI Taxonomy" id="2126342"/>
    <lineage>
        <taxon>Bacteria</taxon>
        <taxon>Pseudomonadati</taxon>
        <taxon>Pseudomonadota</taxon>
        <taxon>Gammaproteobacteria</taxon>
        <taxon>Candidatus Kentrum</taxon>
    </lineage>
</organism>
<sequence>MQVKTYQSATRSETSLFDEPMSPTIFREGGDKYFFFSREEDRIHIHVLSADGEAKFWLDPEIELAKNHHLSRKKLKEIESFIEVHYDELIDAWKRHFGH</sequence>